<keyword evidence="5 9" id="KW-0442">Lipid degradation</keyword>
<evidence type="ECO:0000256" key="8">
    <source>
        <dbReference type="ARBA" id="ARBA00023136"/>
    </source>
</evidence>
<dbReference type="RefSeq" id="WP_187735037.1">
    <property type="nucleotide sequence ID" value="NZ_CP060790.1"/>
</dbReference>
<gene>
    <name evidence="12" type="ORF">H9L24_13115</name>
</gene>
<dbReference type="GO" id="GO:0046470">
    <property type="term" value="P:phosphatidylcholine metabolic process"/>
    <property type="evidence" value="ECO:0007669"/>
    <property type="project" value="InterPro"/>
</dbReference>
<evidence type="ECO:0000256" key="1">
    <source>
        <dbReference type="ARBA" id="ARBA00004370"/>
    </source>
</evidence>
<dbReference type="InterPro" id="IPR016035">
    <property type="entry name" value="Acyl_Trfase/lysoPLipase"/>
</dbReference>
<feature type="short sequence motif" description="DGA/G" evidence="9">
    <location>
        <begin position="487"/>
        <end position="489"/>
    </location>
</feature>
<dbReference type="GO" id="GO:0016020">
    <property type="term" value="C:membrane"/>
    <property type="evidence" value="ECO:0007669"/>
    <property type="project" value="UniProtKB-SubCell"/>
</dbReference>
<feature type="domain" description="Cyclic nucleotide-binding" evidence="10">
    <location>
        <begin position="20"/>
        <end position="140"/>
    </location>
</feature>
<dbReference type="EMBL" id="CP060790">
    <property type="protein sequence ID" value="QNP58042.1"/>
    <property type="molecule type" value="Genomic_DNA"/>
</dbReference>
<sequence>MPPNFSVYQNQLLVDHLRTFLQGIEPEALELLCNHLEWVEVPGGSTLISQGEPGESMYITVSGRLRAYVRDADGQQRRVADMGRGQIIGEISLFTDAPRAATVVAVRDSVLVRLTKDMFKHLLASSAQVSIALTRQIIQRLQAGPAPAAMERPVALGLLPISAGVELRAFGDALAQQLSRIGSVRVVDSATVDAELHTPGISHREGADATANRRIAMLLDEIEARHDFVLLLADPEPTPWTRRVSRHCDELLLLADARAEPAVHPIESQCLMRRSPLTEAAEILVLLHPGDTQCPQGTQQWLARRPVADHIHVRPALERDMARLARIQSRTAVGLVLAGGGARGFAHLGVYRALQEQGVEIDCVGGTSIGSVMAAYVASDQPLDRVMANARSAFATNPTGDWSLLPLLSLIKGQRLRRILEQAVHRLVGFPAQIEDLWKNYYCVATNYSKASEQIVRRGSLVKSLLASISIPGALPPVVHEGDLLCDGGTFNNFPVDVMRGMRGVGTVIGVDLNFRKPRRVDLEDVPTNWALLRDRLRPRGQRRYKLPSLASYLMNVTILYSMSRQRQSQQLTDLYFNPPLDRVGMLEWNRFEQIVQQGYAHGNEVLQKLDAAGRQRIAQPQAA</sequence>
<protein>
    <submittedName>
        <fullName evidence="12">Patatin-like phospholipase family protein</fullName>
    </submittedName>
</protein>
<dbReference type="GO" id="GO:0016042">
    <property type="term" value="P:lipid catabolic process"/>
    <property type="evidence" value="ECO:0007669"/>
    <property type="project" value="UniProtKB-UniRule"/>
</dbReference>
<keyword evidence="8" id="KW-0472">Membrane</keyword>
<evidence type="ECO:0000256" key="3">
    <source>
        <dbReference type="ARBA" id="ARBA00022692"/>
    </source>
</evidence>
<comment type="similarity">
    <text evidence="2">Belongs to the NTE family.</text>
</comment>
<dbReference type="SUPFAM" id="SSF51206">
    <property type="entry name" value="cAMP-binding domain-like"/>
    <property type="match status" value="1"/>
</dbReference>
<dbReference type="PROSITE" id="PS01237">
    <property type="entry name" value="UPF0028"/>
    <property type="match status" value="1"/>
</dbReference>
<keyword evidence="13" id="KW-1185">Reference proteome</keyword>
<dbReference type="AlphaFoldDB" id="A0A7H0HBX6"/>
<reference evidence="12 13" key="1">
    <citation type="submission" date="2020-08" db="EMBL/GenBank/DDBJ databases">
        <title>Genome sequence of Acidovorax monticola KACC 19171T.</title>
        <authorList>
            <person name="Hyun D.-W."/>
            <person name="Bae J.-W."/>
        </authorList>
    </citation>
    <scope>NUCLEOTIDE SEQUENCE [LARGE SCALE GENOMIC DNA]</scope>
    <source>
        <strain evidence="12 13">KACC 19171</strain>
    </source>
</reference>
<dbReference type="PROSITE" id="PS00889">
    <property type="entry name" value="CNMP_BINDING_2"/>
    <property type="match status" value="1"/>
</dbReference>
<dbReference type="InterPro" id="IPR056556">
    <property type="entry name" value="NTE1_P-loop_dom"/>
</dbReference>
<keyword evidence="6" id="KW-1133">Transmembrane helix</keyword>
<comment type="subcellular location">
    <subcellularLocation>
        <location evidence="1">Membrane</location>
    </subcellularLocation>
</comment>
<feature type="active site" description="Proton acceptor" evidence="9">
    <location>
        <position position="487"/>
    </location>
</feature>
<evidence type="ECO:0000259" key="10">
    <source>
        <dbReference type="PROSITE" id="PS50042"/>
    </source>
</evidence>
<dbReference type="Pfam" id="PF24179">
    <property type="entry name" value="NTE_Ploop"/>
    <property type="match status" value="1"/>
</dbReference>
<dbReference type="Proteomes" id="UP000516057">
    <property type="component" value="Chromosome"/>
</dbReference>
<dbReference type="InterPro" id="IPR001423">
    <property type="entry name" value="LysoPLipase_patatin_CS"/>
</dbReference>
<dbReference type="PRINTS" id="PR00103">
    <property type="entry name" value="CAMPKINASE"/>
</dbReference>
<feature type="short sequence motif" description="GXSXG" evidence="9">
    <location>
        <begin position="366"/>
        <end position="370"/>
    </location>
</feature>
<organism evidence="12 13">
    <name type="scientific">Paenacidovorax monticola</name>
    <dbReference type="NCBI Taxonomy" id="1926868"/>
    <lineage>
        <taxon>Bacteria</taxon>
        <taxon>Pseudomonadati</taxon>
        <taxon>Pseudomonadota</taxon>
        <taxon>Betaproteobacteria</taxon>
        <taxon>Burkholderiales</taxon>
        <taxon>Comamonadaceae</taxon>
        <taxon>Paenacidovorax</taxon>
    </lineage>
</organism>
<dbReference type="Gene3D" id="2.60.120.10">
    <property type="entry name" value="Jelly Rolls"/>
    <property type="match status" value="1"/>
</dbReference>
<proteinExistence type="inferred from homology"/>
<name>A0A7H0HBX6_9BURK</name>
<evidence type="ECO:0000313" key="12">
    <source>
        <dbReference type="EMBL" id="QNP58042.1"/>
    </source>
</evidence>
<dbReference type="Gene3D" id="3.40.1090.10">
    <property type="entry name" value="Cytosolic phospholipase A2 catalytic domain"/>
    <property type="match status" value="2"/>
</dbReference>
<dbReference type="InterPro" id="IPR018490">
    <property type="entry name" value="cNMP-bd_dom_sf"/>
</dbReference>
<evidence type="ECO:0000256" key="7">
    <source>
        <dbReference type="ARBA" id="ARBA00023098"/>
    </source>
</evidence>
<dbReference type="InterPro" id="IPR050301">
    <property type="entry name" value="NTE"/>
</dbReference>
<feature type="short sequence motif" description="GXGXXG" evidence="9">
    <location>
        <begin position="339"/>
        <end position="344"/>
    </location>
</feature>
<evidence type="ECO:0000256" key="4">
    <source>
        <dbReference type="ARBA" id="ARBA00022801"/>
    </source>
</evidence>
<dbReference type="SUPFAM" id="SSF52151">
    <property type="entry name" value="FabD/lysophospholipase-like"/>
    <property type="match status" value="1"/>
</dbReference>
<evidence type="ECO:0000256" key="2">
    <source>
        <dbReference type="ARBA" id="ARBA00006636"/>
    </source>
</evidence>
<dbReference type="SMART" id="SM00100">
    <property type="entry name" value="cNMP"/>
    <property type="match status" value="1"/>
</dbReference>
<evidence type="ECO:0000259" key="11">
    <source>
        <dbReference type="PROSITE" id="PS51635"/>
    </source>
</evidence>
<dbReference type="PANTHER" id="PTHR14226">
    <property type="entry name" value="NEUROPATHY TARGET ESTERASE/SWISS CHEESE D.MELANOGASTER"/>
    <property type="match status" value="1"/>
</dbReference>
<dbReference type="InterPro" id="IPR018488">
    <property type="entry name" value="cNMP-bd_CS"/>
</dbReference>
<accession>A0A7H0HBX6</accession>
<dbReference type="KEGG" id="amon:H9L24_13115"/>
<dbReference type="InterPro" id="IPR000595">
    <property type="entry name" value="cNMP-bd_dom"/>
</dbReference>
<evidence type="ECO:0000256" key="6">
    <source>
        <dbReference type="ARBA" id="ARBA00022989"/>
    </source>
</evidence>
<feature type="domain" description="PNPLA" evidence="11">
    <location>
        <begin position="335"/>
        <end position="500"/>
    </location>
</feature>
<keyword evidence="4 9" id="KW-0378">Hydrolase</keyword>
<dbReference type="GO" id="GO:0004622">
    <property type="term" value="F:phosphatidylcholine lysophospholipase activity"/>
    <property type="evidence" value="ECO:0007669"/>
    <property type="project" value="InterPro"/>
</dbReference>
<dbReference type="Pfam" id="PF00027">
    <property type="entry name" value="cNMP_binding"/>
    <property type="match status" value="1"/>
</dbReference>
<dbReference type="Pfam" id="PF01734">
    <property type="entry name" value="Patatin"/>
    <property type="match status" value="1"/>
</dbReference>
<dbReference type="PROSITE" id="PS50042">
    <property type="entry name" value="CNMP_BINDING_3"/>
    <property type="match status" value="1"/>
</dbReference>
<keyword evidence="3" id="KW-0812">Transmembrane</keyword>
<dbReference type="PANTHER" id="PTHR14226:SF29">
    <property type="entry name" value="NEUROPATHY TARGET ESTERASE SWS"/>
    <property type="match status" value="1"/>
</dbReference>
<feature type="active site" description="Nucleophile" evidence="9">
    <location>
        <position position="368"/>
    </location>
</feature>
<evidence type="ECO:0000313" key="13">
    <source>
        <dbReference type="Proteomes" id="UP000516057"/>
    </source>
</evidence>
<dbReference type="InterPro" id="IPR014710">
    <property type="entry name" value="RmlC-like_jellyroll"/>
</dbReference>
<evidence type="ECO:0000256" key="9">
    <source>
        <dbReference type="PROSITE-ProRule" id="PRU01161"/>
    </source>
</evidence>
<dbReference type="CDD" id="cd00038">
    <property type="entry name" value="CAP_ED"/>
    <property type="match status" value="1"/>
</dbReference>
<dbReference type="InterPro" id="IPR002641">
    <property type="entry name" value="PNPLA_dom"/>
</dbReference>
<dbReference type="PROSITE" id="PS51635">
    <property type="entry name" value="PNPLA"/>
    <property type="match status" value="1"/>
</dbReference>
<keyword evidence="7 9" id="KW-0443">Lipid metabolism</keyword>
<evidence type="ECO:0000256" key="5">
    <source>
        <dbReference type="ARBA" id="ARBA00022963"/>
    </source>
</evidence>